<keyword evidence="3" id="KW-1185">Reference proteome</keyword>
<name>A0A927GY26_9GAMM</name>
<dbReference type="Gene3D" id="3.90.79.10">
    <property type="entry name" value="Nucleoside Triphosphate Pyrophosphohydrolase"/>
    <property type="match status" value="1"/>
</dbReference>
<comment type="caution">
    <text evidence="2">The sequence shown here is derived from an EMBL/GenBank/DDBJ whole genome shotgun (WGS) entry which is preliminary data.</text>
</comment>
<feature type="domain" description="Nudix hydrolase" evidence="1">
    <location>
        <begin position="17"/>
        <end position="159"/>
    </location>
</feature>
<dbReference type="Proteomes" id="UP000610558">
    <property type="component" value="Unassembled WGS sequence"/>
</dbReference>
<dbReference type="PANTHER" id="PTHR12992:SF44">
    <property type="entry name" value="NUDIX HYDROLASE DOMAIN-CONTAINING PROTEIN"/>
    <property type="match status" value="1"/>
</dbReference>
<dbReference type="EMBL" id="JACXLD010000009">
    <property type="protein sequence ID" value="MBD2860014.1"/>
    <property type="molecule type" value="Genomic_DNA"/>
</dbReference>
<dbReference type="Pfam" id="PF00293">
    <property type="entry name" value="NUDIX"/>
    <property type="match status" value="1"/>
</dbReference>
<dbReference type="AlphaFoldDB" id="A0A927GY26"/>
<evidence type="ECO:0000259" key="1">
    <source>
        <dbReference type="PROSITE" id="PS51462"/>
    </source>
</evidence>
<protein>
    <submittedName>
        <fullName evidence="2">CoA pyrophosphatase</fullName>
    </submittedName>
</protein>
<dbReference type="InterPro" id="IPR015797">
    <property type="entry name" value="NUDIX_hydrolase-like_dom_sf"/>
</dbReference>
<dbReference type="PANTHER" id="PTHR12992">
    <property type="entry name" value="NUDIX HYDROLASE"/>
    <property type="match status" value="1"/>
</dbReference>
<dbReference type="GO" id="GO:0010945">
    <property type="term" value="F:coenzyme A diphosphatase activity"/>
    <property type="evidence" value="ECO:0007669"/>
    <property type="project" value="InterPro"/>
</dbReference>
<sequence length="194" mass="22750">MQRLKAAKPVRRWWRRWTSRSAVALIIREHNHQLEVLMIRRAEREGDPWSGQMAFPGGRMDPDDRGNGRITAERETLEEVGIDLDKAGHCIGRLSDIIARRHSRKRVMIVTPYVYRLHLPVSIDFNHEVAETVWVPFDFLCDYRQRESMVWQKGLAKYTLPCYFYGERRIWGMSLGMLDELIAVAAFPITLPEK</sequence>
<evidence type="ECO:0000313" key="3">
    <source>
        <dbReference type="Proteomes" id="UP000610558"/>
    </source>
</evidence>
<dbReference type="CDD" id="cd03426">
    <property type="entry name" value="NUDIX_CoAse_Nudt7"/>
    <property type="match status" value="1"/>
</dbReference>
<dbReference type="PROSITE" id="PS51462">
    <property type="entry name" value="NUDIX"/>
    <property type="match status" value="1"/>
</dbReference>
<organism evidence="2 3">
    <name type="scientific">Spongiibacter pelagi</name>
    <dbReference type="NCBI Taxonomy" id="2760804"/>
    <lineage>
        <taxon>Bacteria</taxon>
        <taxon>Pseudomonadati</taxon>
        <taxon>Pseudomonadota</taxon>
        <taxon>Gammaproteobacteria</taxon>
        <taxon>Cellvibrionales</taxon>
        <taxon>Spongiibacteraceae</taxon>
        <taxon>Spongiibacter</taxon>
    </lineage>
</organism>
<gene>
    <name evidence="2" type="ORF">IB286_13475</name>
</gene>
<accession>A0A927GY26</accession>
<dbReference type="InterPro" id="IPR000086">
    <property type="entry name" value="NUDIX_hydrolase_dom"/>
</dbReference>
<dbReference type="InterPro" id="IPR045121">
    <property type="entry name" value="CoAse"/>
</dbReference>
<reference evidence="2" key="1">
    <citation type="submission" date="2020-09" db="EMBL/GenBank/DDBJ databases">
        <authorList>
            <person name="Yoon J.-W."/>
        </authorList>
    </citation>
    <scope>NUCLEOTIDE SEQUENCE</scope>
    <source>
        <strain evidence="2">KMU-158</strain>
    </source>
</reference>
<evidence type="ECO:0000313" key="2">
    <source>
        <dbReference type="EMBL" id="MBD2860014.1"/>
    </source>
</evidence>
<proteinExistence type="predicted"/>
<dbReference type="SUPFAM" id="SSF55811">
    <property type="entry name" value="Nudix"/>
    <property type="match status" value="1"/>
</dbReference>